<dbReference type="EMBL" id="LR797278">
    <property type="protein sequence ID" value="CAB4199563.1"/>
    <property type="molecule type" value="Genomic_DNA"/>
</dbReference>
<evidence type="ECO:0000313" key="3">
    <source>
        <dbReference type="EMBL" id="CAB5228360.1"/>
    </source>
</evidence>
<accession>A0A6J5RQP6</accession>
<dbReference type="EMBL" id="LR797042">
    <property type="protein sequence ID" value="CAB4182804.1"/>
    <property type="molecule type" value="Genomic_DNA"/>
</dbReference>
<dbReference type="EMBL" id="LR798385">
    <property type="protein sequence ID" value="CAB5228360.1"/>
    <property type="molecule type" value="Genomic_DNA"/>
</dbReference>
<reference evidence="2" key="1">
    <citation type="submission" date="2020-05" db="EMBL/GenBank/DDBJ databases">
        <authorList>
            <person name="Chiriac C."/>
            <person name="Salcher M."/>
            <person name="Ghai R."/>
            <person name="Kavagutti S V."/>
        </authorList>
    </citation>
    <scope>NUCLEOTIDE SEQUENCE</scope>
</reference>
<organism evidence="2">
    <name type="scientific">uncultured Caudovirales phage</name>
    <dbReference type="NCBI Taxonomy" id="2100421"/>
    <lineage>
        <taxon>Viruses</taxon>
        <taxon>Duplodnaviria</taxon>
        <taxon>Heunggongvirae</taxon>
        <taxon>Uroviricota</taxon>
        <taxon>Caudoviricetes</taxon>
        <taxon>Peduoviridae</taxon>
        <taxon>Maltschvirus</taxon>
        <taxon>Maltschvirus maltsch</taxon>
    </lineage>
</organism>
<proteinExistence type="predicted"/>
<protein>
    <submittedName>
        <fullName evidence="2">Uncharacterized protein</fullName>
    </submittedName>
</protein>
<name>A0A6J5RQP6_9CAUD</name>
<sequence length="69" mass="7937">MTRDEMITRLEEISACTKMAATMIREEQPHQYAIDTIDECVSFQGNTLEQIQEALIDLRDESNEAEESN</sequence>
<evidence type="ECO:0000313" key="2">
    <source>
        <dbReference type="EMBL" id="CAB4199563.1"/>
    </source>
</evidence>
<gene>
    <name evidence="1" type="ORF">UFOVP1084_19</name>
    <name evidence="2" type="ORF">UFOVP1328_60</name>
    <name evidence="3" type="ORF">UFOVP1532_28</name>
</gene>
<evidence type="ECO:0000313" key="1">
    <source>
        <dbReference type="EMBL" id="CAB4182804.1"/>
    </source>
</evidence>